<evidence type="ECO:0000313" key="1">
    <source>
        <dbReference type="Proteomes" id="UP000515153"/>
    </source>
</evidence>
<dbReference type="Proteomes" id="UP000515153">
    <property type="component" value="Chromosome VI"/>
</dbReference>
<organism evidence="1 2">
    <name type="scientific">Pyricularia grisea</name>
    <name type="common">Crabgrass-specific blast fungus</name>
    <name type="synonym">Magnaporthe grisea</name>
    <dbReference type="NCBI Taxonomy" id="148305"/>
    <lineage>
        <taxon>Eukaryota</taxon>
        <taxon>Fungi</taxon>
        <taxon>Dikarya</taxon>
        <taxon>Ascomycota</taxon>
        <taxon>Pezizomycotina</taxon>
        <taxon>Sordariomycetes</taxon>
        <taxon>Sordariomycetidae</taxon>
        <taxon>Magnaporthales</taxon>
        <taxon>Pyriculariaceae</taxon>
        <taxon>Pyricularia</taxon>
    </lineage>
</organism>
<dbReference type="GeneID" id="41966200"/>
<name>A0A6P8APU6_PYRGI</name>
<dbReference type="AlphaFoldDB" id="A0A6P8APU6"/>
<protein>
    <submittedName>
        <fullName evidence="2">Uncharacterized protein</fullName>
    </submittedName>
</protein>
<proteinExistence type="predicted"/>
<accession>A0A6P8APU6</accession>
<dbReference type="KEGG" id="pgri:PgNI_11326"/>
<evidence type="ECO:0000313" key="2">
    <source>
        <dbReference type="RefSeq" id="XP_030976941.1"/>
    </source>
</evidence>
<dbReference type="RefSeq" id="XP_030976941.1">
    <property type="nucleotide sequence ID" value="XM_031131295.1"/>
</dbReference>
<reference evidence="2" key="3">
    <citation type="submission" date="2025-08" db="UniProtKB">
        <authorList>
            <consortium name="RefSeq"/>
        </authorList>
    </citation>
    <scope>IDENTIFICATION</scope>
    <source>
        <strain evidence="2">NI907</strain>
    </source>
</reference>
<keyword evidence="1" id="KW-1185">Reference proteome</keyword>
<gene>
    <name evidence="2" type="ORF">PgNI_11326</name>
</gene>
<reference evidence="2" key="2">
    <citation type="submission" date="2019-10" db="EMBL/GenBank/DDBJ databases">
        <authorList>
            <consortium name="NCBI Genome Project"/>
        </authorList>
    </citation>
    <scope>NUCLEOTIDE SEQUENCE</scope>
    <source>
        <strain evidence="2">NI907</strain>
    </source>
</reference>
<reference evidence="1 2" key="1">
    <citation type="journal article" date="2019" name="Mol. Biol. Evol.">
        <title>Blast fungal genomes show frequent chromosomal changes, gene gains and losses, and effector gene turnover.</title>
        <authorList>
            <person name="Gomez Luciano L.B."/>
            <person name="Jason Tsai I."/>
            <person name="Chuma I."/>
            <person name="Tosa Y."/>
            <person name="Chen Y.H."/>
            <person name="Li J.Y."/>
            <person name="Li M.Y."/>
            <person name="Jade Lu M.Y."/>
            <person name="Nakayashiki H."/>
            <person name="Li W.H."/>
        </authorList>
    </citation>
    <scope>NUCLEOTIDE SEQUENCE [LARGE SCALE GENOMIC DNA]</scope>
    <source>
        <strain evidence="1 2">NI907</strain>
    </source>
</reference>
<sequence>MAQSSFQLAQRVLHLRTGRVVVRKICVVGRYKYKNENWDAGLAAQLKRTELATIKGVEPPRFARLISARPSAVDSFWGLYNCGSIMEIEETCVMQRVLMSPGFPDEDLSSLVHLYSMPFDVVHNDLDLRNV</sequence>